<dbReference type="Proteomes" id="UP000350032">
    <property type="component" value="Unassembled WGS sequence"/>
</dbReference>
<evidence type="ECO:0000313" key="11">
    <source>
        <dbReference type="EMBL" id="EDP8514572.1"/>
    </source>
</evidence>
<evidence type="ECO:0000313" key="7">
    <source>
        <dbReference type="EMBL" id="EAH1613804.1"/>
    </source>
</evidence>
<dbReference type="Proteomes" id="UP000525068">
    <property type="component" value="Unassembled WGS sequence"/>
</dbReference>
<evidence type="ECO:0000313" key="23">
    <source>
        <dbReference type="Proteomes" id="UP000529135"/>
    </source>
</evidence>
<accession>A0A3T1RS20</accession>
<evidence type="ECO:0000256" key="2">
    <source>
        <dbReference type="SAM" id="Phobius"/>
    </source>
</evidence>
<reference evidence="13 24" key="1">
    <citation type="journal article" date="2018" name="Genome Biol.">
        <title>SKESA: strategic k-mer extension for scrupulous assemblies.</title>
        <authorList>
            <person name="Souvorov A."/>
            <person name="Agarwala R."/>
            <person name="Lipman D.J."/>
        </authorList>
    </citation>
    <scope>NUCLEOTIDE SEQUENCE [LARGE SCALE GENOMIC DNA]</scope>
    <source>
        <strain evidence="13">CFIAFB20170037</strain>
        <strain evidence="12 24">CFIAFB20170045</strain>
    </source>
</reference>
<feature type="coiled-coil region" evidence="1">
    <location>
        <begin position="43"/>
        <end position="84"/>
    </location>
</feature>
<dbReference type="EMBL" id="AABFMV010000001">
    <property type="protein sequence ID" value="EAH1613804.1"/>
    <property type="molecule type" value="Genomic_DNA"/>
</dbReference>
<dbReference type="Proteomes" id="UP000529135">
    <property type="component" value="Unassembled WGS sequence"/>
</dbReference>
<dbReference type="Proteomes" id="UP000371553">
    <property type="component" value="Unassembled WGS sequence"/>
</dbReference>
<evidence type="ECO:0000313" key="21">
    <source>
        <dbReference type="Proteomes" id="UP000517258"/>
    </source>
</evidence>
<keyword evidence="2" id="KW-0472">Membrane</keyword>
<reference evidence="21 22" key="4">
    <citation type="submission" date="2019-04" db="EMBL/GenBank/DDBJ databases">
        <authorList>
            <person name="Ashton P.M."/>
            <person name="Dallman T."/>
            <person name="Nair S."/>
            <person name="De Pinna E."/>
            <person name="Peters T."/>
            <person name="Grant K."/>
        </authorList>
    </citation>
    <scope>NUCLEOTIDE SEQUENCE [LARGE SCALE GENOMIC DNA]</scope>
    <source>
        <strain evidence="7 22">562417</strain>
        <strain evidence="8 23">562428</strain>
        <strain evidence="6 21">563356</strain>
        <strain evidence="3 18">688377</strain>
        <strain evidence="10 20">760311</strain>
    </source>
</reference>
<organism evidence="13">
    <name type="scientific">Listeria monocytogenes</name>
    <dbReference type="NCBI Taxonomy" id="1639"/>
    <lineage>
        <taxon>Bacteria</taxon>
        <taxon>Bacillati</taxon>
        <taxon>Bacillota</taxon>
        <taxon>Bacilli</taxon>
        <taxon>Bacillales</taxon>
        <taxon>Listeriaceae</taxon>
        <taxon>Listeria</taxon>
    </lineage>
</organism>
<dbReference type="EMBL" id="AAJEKY010000042">
    <property type="protein sequence ID" value="ECL0132567.1"/>
    <property type="molecule type" value="Genomic_DNA"/>
</dbReference>
<reference evidence="5 17" key="2">
    <citation type="submission" date="2018-06" db="EMBL/GenBank/DDBJ databases">
        <authorList>
            <consortium name="GenomeTrakr: Next Generation Sequencing Network for Food Pathogen Tracability"/>
        </authorList>
    </citation>
    <scope>NUCLEOTIDE SEQUENCE [LARGE SCALE GENOMIC DNA]</scope>
    <source>
        <strain evidence="11">FDA00015054</strain>
        <strain evidence="19">FDA1090798-S029-001</strain>
        <strain evidence="5 17">NYAG13B12507-5</strain>
    </source>
</reference>
<evidence type="ECO:0000313" key="8">
    <source>
        <dbReference type="EMBL" id="EAH3128823.1"/>
    </source>
</evidence>
<evidence type="ECO:0000313" key="3">
    <source>
        <dbReference type="EMBL" id="EAC4481263.1"/>
    </source>
</evidence>
<dbReference type="EMBL" id="AABEVI010000027">
    <property type="protein sequence ID" value="EAH0219812.1"/>
    <property type="molecule type" value="Genomic_DNA"/>
</dbReference>
<evidence type="ECO:0000313" key="9">
    <source>
        <dbReference type="EMBL" id="EAK8898923.1"/>
    </source>
</evidence>
<evidence type="ECO:0000313" key="13">
    <source>
        <dbReference type="EMBL" id="HAC0276543.1"/>
    </source>
</evidence>
<evidence type="ECO:0000313" key="10">
    <source>
        <dbReference type="EMBL" id="ECL0132567.1"/>
    </source>
</evidence>
<evidence type="ECO:0000313" key="12">
    <source>
        <dbReference type="EMBL" id="HAC0014319.1"/>
    </source>
</evidence>
<evidence type="ECO:0000313" key="6">
    <source>
        <dbReference type="EMBL" id="EAH0219812.1"/>
    </source>
</evidence>
<evidence type="ECO:0000313" key="20">
    <source>
        <dbReference type="Proteomes" id="UP000478945"/>
    </source>
</evidence>
<dbReference type="EMBL" id="CP098507">
    <property type="protein sequence ID" value="UUJ78791.1"/>
    <property type="molecule type" value="Genomic_DNA"/>
</dbReference>
<dbReference type="Proteomes" id="UP000413786">
    <property type="component" value="Unassembled WGS sequence"/>
</dbReference>
<evidence type="ECO:0000313" key="4">
    <source>
        <dbReference type="EMBL" id="EAC9041440.1"/>
    </source>
</evidence>
<dbReference type="EMBL" id="DAAJCS010000015">
    <property type="protein sequence ID" value="HAC0014319.1"/>
    <property type="molecule type" value="Genomic_DNA"/>
</dbReference>
<dbReference type="Proteomes" id="UP000841146">
    <property type="component" value="Unassembled WGS sequence"/>
</dbReference>
<feature type="transmembrane region" description="Helical" evidence="2">
    <location>
        <begin position="16"/>
        <end position="35"/>
    </location>
</feature>
<reference evidence="13" key="5">
    <citation type="submission" date="2020-01" db="EMBL/GenBank/DDBJ databases">
        <authorList>
            <consortium name="NCBI Pathogen Detection Project"/>
        </authorList>
    </citation>
    <scope>NUCLEOTIDE SEQUENCE</scope>
    <source>
        <strain evidence="13">CFIAFB20170037</strain>
        <strain evidence="12">CFIAFB20170045</strain>
    </source>
</reference>
<evidence type="ECO:0000313" key="18">
    <source>
        <dbReference type="Proteomes" id="UP000413786"/>
    </source>
</evidence>
<evidence type="ECO:0000313" key="5">
    <source>
        <dbReference type="EMBL" id="EAD8145807.1"/>
    </source>
</evidence>
<dbReference type="Proteomes" id="UP000193519">
    <property type="component" value="Chromosome"/>
</dbReference>
<gene>
    <name evidence="14" type="ORF">BES38_10510</name>
    <name evidence="5" type="ORF">CD20_06965</name>
    <name evidence="7" type="ORF">D4271_00130</name>
    <name evidence="6" type="ORF">D4D89_15955</name>
    <name evidence="8" type="ORF">D5M70_16095</name>
    <name evidence="9" type="ORF">D7104_14635</name>
    <name evidence="3" type="ORF">E0I39_00005</name>
    <name evidence="10" type="ORF">FJU19_15900</name>
    <name evidence="11" type="ORF">G3O21_001998</name>
    <name evidence="12" type="ORF">GYX23_15145</name>
    <name evidence="13" type="ORF">GYY14_14350</name>
    <name evidence="4" type="ORF">KV70_14640</name>
</gene>
<name>A0A3T1RS20_LISMN</name>
<dbReference type="EMBL" id="AACJYH010000015">
    <property type="protein sequence ID" value="EAK8898923.1"/>
    <property type="molecule type" value="Genomic_DNA"/>
</dbReference>
<dbReference type="Proteomes" id="UP000517258">
    <property type="component" value="Unassembled WGS sequence"/>
</dbReference>
<dbReference type="EMBL" id="AAAIJX010000001">
    <property type="protein sequence ID" value="EAC4481263.1"/>
    <property type="molecule type" value="Genomic_DNA"/>
</dbReference>
<dbReference type="Proteomes" id="UP000478704">
    <property type="component" value="Unassembled WGS sequence"/>
</dbReference>
<evidence type="ECO:0000313" key="14">
    <source>
        <dbReference type="EMBL" id="UUJ78791.1"/>
    </source>
</evidence>
<dbReference type="RefSeq" id="WP_031659993.1">
    <property type="nucleotide sequence ID" value="NZ_BAAFVE010000036.1"/>
</dbReference>
<evidence type="ECO:0000256" key="1">
    <source>
        <dbReference type="SAM" id="Coils"/>
    </source>
</evidence>
<dbReference type="Proteomes" id="UP000842809">
    <property type="component" value="Unassembled WGS sequence"/>
</dbReference>
<dbReference type="EMBL" id="AABGFX010000040">
    <property type="protein sequence ID" value="EAH3128823.1"/>
    <property type="molecule type" value="Genomic_DNA"/>
</dbReference>
<keyword evidence="2" id="KW-1133">Transmembrane helix</keyword>
<dbReference type="Proteomes" id="UP000478945">
    <property type="component" value="Unassembled WGS sequence"/>
</dbReference>
<evidence type="ECO:0000313" key="17">
    <source>
        <dbReference type="Proteomes" id="UP000371553"/>
    </source>
</evidence>
<keyword evidence="1" id="KW-0175">Coiled coil</keyword>
<dbReference type="EMBL" id="AANPAU010000007">
    <property type="protein sequence ID" value="EDP8514572.1"/>
    <property type="molecule type" value="Genomic_DNA"/>
</dbReference>
<dbReference type="Proteomes" id="UP000354255">
    <property type="component" value="Unassembled WGS sequence"/>
</dbReference>
<dbReference type="EMBL" id="DAAJFY010000014">
    <property type="protein sequence ID" value="HAC0276543.1"/>
    <property type="molecule type" value="Genomic_DNA"/>
</dbReference>
<keyword evidence="2" id="KW-0812">Transmembrane</keyword>
<dbReference type="EMBL" id="AAAKQF010000014">
    <property type="protein sequence ID" value="EAC9041440.1"/>
    <property type="molecule type" value="Genomic_DNA"/>
</dbReference>
<dbReference type="AlphaFoldDB" id="A0A3T1RS20"/>
<evidence type="ECO:0000313" key="24">
    <source>
        <dbReference type="Proteomes" id="UP000841146"/>
    </source>
</evidence>
<reference evidence="14" key="6">
    <citation type="submission" date="2022-06" db="EMBL/GenBank/DDBJ databases">
        <title>Complete genomes of Listeria monocytogenes strains L58-55 and 6179.</title>
        <authorList>
            <person name="Schmitz-Esser S."/>
            <person name="Tibbs-Cortes B.W."/>
        </authorList>
    </citation>
    <scope>NUCLEOTIDE SEQUENCE</scope>
    <source>
        <strain evidence="14">L58-55</strain>
    </source>
</reference>
<evidence type="ECO:0000313" key="15">
    <source>
        <dbReference type="Proteomes" id="UP000350032"/>
    </source>
</evidence>
<evidence type="ECO:0000313" key="19">
    <source>
        <dbReference type="Proteomes" id="UP000478704"/>
    </source>
</evidence>
<protein>
    <submittedName>
        <fullName evidence="13">Uncharacterized protein</fullName>
    </submittedName>
</protein>
<sequence length="102" mass="11598">MVLGSISIAGMSVGELIALVTLIAGIVGFVIRWALIAPLRNMIDSLDITLNSLREEMSESKKDRMSLREKQNNHDKEIALLKREDKAIWKYIAEKKDKKEEE</sequence>
<evidence type="ECO:0000313" key="22">
    <source>
        <dbReference type="Proteomes" id="UP000525068"/>
    </source>
</evidence>
<reference evidence="9 15" key="3">
    <citation type="submission" date="2018-10" db="EMBL/GenBank/DDBJ databases">
        <authorList>
            <consortium name="PulseNet: The National Subtyping Network for Foodborne Disease Surveillance"/>
            <person name="Tarr C.L."/>
            <person name="Trees E."/>
            <person name="Katz L.S."/>
            <person name="Carleton-Romer H.A."/>
            <person name="Stroika S."/>
            <person name="Kucerova Z."/>
            <person name="Roache K.F."/>
            <person name="Sabol A.L."/>
            <person name="Besser J."/>
            <person name="Gerner-Smidt P."/>
        </authorList>
    </citation>
    <scope>NUCLEOTIDE SEQUENCE [LARGE SCALE GENOMIC DNA]</scope>
    <source>
        <strain evidence="4 16">PNUSAL000910</strain>
        <strain evidence="9 15">PNUSAL004402</strain>
    </source>
</reference>
<dbReference type="EMBL" id="AAAPCR010000004">
    <property type="protein sequence ID" value="EAD8145807.1"/>
    <property type="molecule type" value="Genomic_DNA"/>
</dbReference>
<proteinExistence type="predicted"/>
<evidence type="ECO:0000313" key="16">
    <source>
        <dbReference type="Proteomes" id="UP000354255"/>
    </source>
</evidence>